<dbReference type="CDD" id="cd21223">
    <property type="entry name" value="CH_ASPM_rpt1"/>
    <property type="match status" value="1"/>
</dbReference>
<evidence type="ECO:0000256" key="3">
    <source>
        <dbReference type="ARBA" id="ARBA00022860"/>
    </source>
</evidence>
<reference evidence="5 6" key="1">
    <citation type="submission" date="2015-01" db="EMBL/GenBank/DDBJ databases">
        <title>The Genome Sequence of Rhinocladiella mackenzie CBS 650.93.</title>
        <authorList>
            <consortium name="The Broad Institute Genomics Platform"/>
            <person name="Cuomo C."/>
            <person name="de Hoog S."/>
            <person name="Gorbushina A."/>
            <person name="Stielow B."/>
            <person name="Teixiera M."/>
            <person name="Abouelleil A."/>
            <person name="Chapman S.B."/>
            <person name="Priest M."/>
            <person name="Young S.K."/>
            <person name="Wortman J."/>
            <person name="Nusbaum C."/>
            <person name="Birren B."/>
        </authorList>
    </citation>
    <scope>NUCLEOTIDE SEQUENCE [LARGE SCALE GENOMIC DNA]</scope>
    <source>
        <strain evidence="5 6">CBS 650.93</strain>
    </source>
</reference>
<organism evidence="5 6">
    <name type="scientific">Rhinocladiella mackenziei CBS 650.93</name>
    <dbReference type="NCBI Taxonomy" id="1442369"/>
    <lineage>
        <taxon>Eukaryota</taxon>
        <taxon>Fungi</taxon>
        <taxon>Dikarya</taxon>
        <taxon>Ascomycota</taxon>
        <taxon>Pezizomycotina</taxon>
        <taxon>Eurotiomycetes</taxon>
        <taxon>Chaetothyriomycetidae</taxon>
        <taxon>Chaetothyriales</taxon>
        <taxon>Herpotrichiellaceae</taxon>
        <taxon>Rhinocladiella</taxon>
    </lineage>
</organism>
<keyword evidence="3" id="KW-0112">Calmodulin-binding</keyword>
<dbReference type="OrthoDB" id="76388at2759"/>
<evidence type="ECO:0000313" key="5">
    <source>
        <dbReference type="EMBL" id="KIX04142.1"/>
    </source>
</evidence>
<dbReference type="SUPFAM" id="SSF47576">
    <property type="entry name" value="Calponin-homology domain, CH-domain"/>
    <property type="match status" value="1"/>
</dbReference>
<keyword evidence="6" id="KW-1185">Reference proteome</keyword>
<dbReference type="GeneID" id="25295767"/>
<name>A0A0D2FPL6_9EURO</name>
<evidence type="ECO:0000256" key="4">
    <source>
        <dbReference type="SAM" id="MobiDB-lite"/>
    </source>
</evidence>
<dbReference type="GO" id="GO:0007051">
    <property type="term" value="P:spindle organization"/>
    <property type="evidence" value="ECO:0007669"/>
    <property type="project" value="TreeGrafter"/>
</dbReference>
<dbReference type="EMBL" id="KN847479">
    <property type="protein sequence ID" value="KIX04142.1"/>
    <property type="molecule type" value="Genomic_DNA"/>
</dbReference>
<proteinExistence type="predicted"/>
<dbReference type="CDD" id="cd23767">
    <property type="entry name" value="IQCD"/>
    <property type="match status" value="1"/>
</dbReference>
<dbReference type="InterPro" id="IPR051185">
    <property type="entry name" value="ASPM"/>
</dbReference>
<sequence>MLRHASATPCPIPDWQLNLSRHNSIPSAADDNTTANIEFTTAFGGSLRNIKPRRRPTAVKKKNNALDFPIHEDADPQEIGDGKQTVLAQPARRKAVSQPSQRQRRRVSFGASDEIRSQAPLVEPCPSHRLSQAPRRPIIKTEGQSEPLPPLPEDTDLTMSSTTILRPARRGTIYIPNDDTTMPSMYMGIFSPIKDLDARLASEAAEARLEVTGIAAQMVKKQGPRRSVIAVSPKRGPLQVVGRHVQETAIVEDRLGQGPGKENLPPGYCTAVDQKPGKHTSIAKRGSMNLRVCDPIKPQIDREARSSKLCEPTARLMGRIIDSKTTPGSGGKHNWNSGACVRIDRPLSAKKISSKPGPMVEVNEPPLSRKPSVPSRFVIPNIKAEPVVEAYPILREDLATPFMYEDSWLSHQEIAITQLVNGLFDASTPPSPPAEGGILTIRLLERYGNAENVLLYKRIQATLLYGSLSISAEVLKAAGSLGNDVGKRKVFTDLWLETYDPSCLRSALEVVVGRQCVSAAGSPSTRPSIDKGASTSRRALQQFIETFLIRNKDGTPDHTCTDRIAWSYRRTMLRSLMLIKLLDLSKAPSGQLVSQCLFQASSTYKSSVSVVKALFQLLNPGAGDPVRALSHIGYNVTHSQFPLEEYEYKIENLAVDLRDGVRLTRLVELLLYPSASQFLERRSDPDSTTTVLLPTGELLSLSDGQRDWPLSQHLKFPCLGRATKLYNVEIALSALRSVKGMTALVHDVKAEDLVDGFREKTVKLLWGLTSKWGLGSLVDWDDVEREIKRICRTVSNFDNDYFEALGDDEHPARYQVLLKSWAQAIAQKGGFMVRNLTTSFADGQVFAAIVDEYERYFAPDAQVRKGRQLSDRLRSLGCSEQFSGLFSGSDPSARRTHILDRDFVLAALAFLCSRLLGPSKRVRAAVTIQKAWRSYQGRALDSRRVRLKMLAEACANAARGRGKDLNGTQLVREVCESSNRDEDEFGYDGQERPWLEETEEDIWLSL</sequence>
<dbReference type="PANTHER" id="PTHR22706">
    <property type="entry name" value="ASSEMBLY FACTOR FOR SPINDLE MICROTUBULES"/>
    <property type="match status" value="1"/>
</dbReference>
<evidence type="ECO:0000313" key="6">
    <source>
        <dbReference type="Proteomes" id="UP000053617"/>
    </source>
</evidence>
<dbReference type="PROSITE" id="PS50096">
    <property type="entry name" value="IQ"/>
    <property type="match status" value="1"/>
</dbReference>
<dbReference type="InterPro" id="IPR036872">
    <property type="entry name" value="CH_dom_sf"/>
</dbReference>
<dbReference type="PANTHER" id="PTHR22706:SF1">
    <property type="entry name" value="ASSEMBLY FACTOR FOR SPINDLE MICROTUBULES"/>
    <property type="match status" value="1"/>
</dbReference>
<feature type="region of interest" description="Disordered" evidence="4">
    <location>
        <begin position="89"/>
        <end position="158"/>
    </location>
</feature>
<dbReference type="GO" id="GO:0005516">
    <property type="term" value="F:calmodulin binding"/>
    <property type="evidence" value="ECO:0007669"/>
    <property type="project" value="UniProtKB-KW"/>
</dbReference>
<evidence type="ECO:0000256" key="2">
    <source>
        <dbReference type="ARBA" id="ARBA00022490"/>
    </source>
</evidence>
<dbReference type="RefSeq" id="XP_013271278.1">
    <property type="nucleotide sequence ID" value="XM_013415824.1"/>
</dbReference>
<evidence type="ECO:0000256" key="1">
    <source>
        <dbReference type="ARBA" id="ARBA00004496"/>
    </source>
</evidence>
<protein>
    <submittedName>
        <fullName evidence="5">Rhinocladiella mackenziei CBS 650.93 unplaced genomic scaffold supercont1.5, whole genome shotgun sequence</fullName>
    </submittedName>
</protein>
<dbReference type="Proteomes" id="UP000053617">
    <property type="component" value="Unassembled WGS sequence"/>
</dbReference>
<dbReference type="STRING" id="1442369.A0A0D2FPL6"/>
<dbReference type="GO" id="GO:0000922">
    <property type="term" value="C:spindle pole"/>
    <property type="evidence" value="ECO:0007669"/>
    <property type="project" value="TreeGrafter"/>
</dbReference>
<dbReference type="HOGENOM" id="CLU_005445_0_0_1"/>
<dbReference type="GO" id="GO:0051295">
    <property type="term" value="P:establishment of meiotic spindle localization"/>
    <property type="evidence" value="ECO:0007669"/>
    <property type="project" value="TreeGrafter"/>
</dbReference>
<gene>
    <name evidence="5" type="ORF">Z518_07696</name>
</gene>
<dbReference type="Gene3D" id="1.10.418.10">
    <property type="entry name" value="Calponin-like domain"/>
    <property type="match status" value="2"/>
</dbReference>
<dbReference type="VEuPathDB" id="FungiDB:Z518_07696"/>
<dbReference type="GO" id="GO:0000278">
    <property type="term" value="P:mitotic cell cycle"/>
    <property type="evidence" value="ECO:0007669"/>
    <property type="project" value="TreeGrafter"/>
</dbReference>
<dbReference type="AlphaFoldDB" id="A0A0D2FPL6"/>
<accession>A0A0D2FPL6</accession>
<keyword evidence="2" id="KW-0963">Cytoplasm</keyword>
<comment type="subcellular location">
    <subcellularLocation>
        <location evidence="1">Cytoplasm</location>
    </subcellularLocation>
</comment>
<dbReference type="GO" id="GO:0005737">
    <property type="term" value="C:cytoplasm"/>
    <property type="evidence" value="ECO:0007669"/>
    <property type="project" value="UniProtKB-SubCell"/>
</dbReference>